<protein>
    <submittedName>
        <fullName evidence="1">Uncharacterized protein</fullName>
    </submittedName>
</protein>
<organism evidence="1 2">
    <name type="scientific">Blepharisma stoltei</name>
    <dbReference type="NCBI Taxonomy" id="1481888"/>
    <lineage>
        <taxon>Eukaryota</taxon>
        <taxon>Sar</taxon>
        <taxon>Alveolata</taxon>
        <taxon>Ciliophora</taxon>
        <taxon>Postciliodesmatophora</taxon>
        <taxon>Heterotrichea</taxon>
        <taxon>Heterotrichida</taxon>
        <taxon>Blepharismidae</taxon>
        <taxon>Blepharisma</taxon>
    </lineage>
</organism>
<comment type="caution">
    <text evidence="1">The sequence shown here is derived from an EMBL/GenBank/DDBJ whole genome shotgun (WGS) entry which is preliminary data.</text>
</comment>
<accession>A0AAU9JL89</accession>
<dbReference type="AlphaFoldDB" id="A0AAU9JL89"/>
<proteinExistence type="predicted"/>
<evidence type="ECO:0000313" key="2">
    <source>
        <dbReference type="Proteomes" id="UP001162131"/>
    </source>
</evidence>
<dbReference type="EMBL" id="CAJZBQ010000039">
    <property type="protein sequence ID" value="CAG9325849.1"/>
    <property type="molecule type" value="Genomic_DNA"/>
</dbReference>
<dbReference type="Proteomes" id="UP001162131">
    <property type="component" value="Unassembled WGS sequence"/>
</dbReference>
<gene>
    <name evidence="1" type="ORF">BSTOLATCC_MIC39632</name>
</gene>
<sequence length="116" mass="14751">MYDFWSFYTCLNEKKLSRETWTRLRPLGKNQEKLKRRKFQLILTKIMKKSLKKKYFKPKDSSNKNLSAKIQMQINIFISYQNENWETNQIELWKQFIWWWIWCFYNKNYIWSMKNR</sequence>
<evidence type="ECO:0000313" key="1">
    <source>
        <dbReference type="EMBL" id="CAG9325849.1"/>
    </source>
</evidence>
<keyword evidence="2" id="KW-1185">Reference proteome</keyword>
<name>A0AAU9JL89_9CILI</name>
<reference evidence="1" key="1">
    <citation type="submission" date="2021-09" db="EMBL/GenBank/DDBJ databases">
        <authorList>
            <consortium name="AG Swart"/>
            <person name="Singh M."/>
            <person name="Singh A."/>
            <person name="Seah K."/>
            <person name="Emmerich C."/>
        </authorList>
    </citation>
    <scope>NUCLEOTIDE SEQUENCE</scope>
    <source>
        <strain evidence="1">ATCC30299</strain>
    </source>
</reference>